<comment type="caution">
    <text evidence="1">The sequence shown here is derived from an EMBL/GenBank/DDBJ whole genome shotgun (WGS) entry which is preliminary data.</text>
</comment>
<protein>
    <submittedName>
        <fullName evidence="1">Uncharacterized protein</fullName>
    </submittedName>
</protein>
<name>A0A9X4JKR6_9ENTR</name>
<dbReference type="EMBL" id="JAKIHW010000022">
    <property type="protein sequence ID" value="MDE9619860.1"/>
    <property type="molecule type" value="Genomic_DNA"/>
</dbReference>
<gene>
    <name evidence="1" type="ORF">L2111_17540</name>
</gene>
<dbReference type="AlphaFoldDB" id="A0A9X4JKR6"/>
<evidence type="ECO:0000313" key="1">
    <source>
        <dbReference type="EMBL" id="MDE9619860.1"/>
    </source>
</evidence>
<sequence length="57" mass="6655">MARQFSDYMSVEFDANEEICLKMSVKAEHQPESVLIINTFLNNILELSIQDMMSNER</sequence>
<evidence type="ECO:0000313" key="2">
    <source>
        <dbReference type="Proteomes" id="UP001147005"/>
    </source>
</evidence>
<reference evidence="1" key="1">
    <citation type="submission" date="2022-01" db="EMBL/GenBank/DDBJ databases">
        <title>Genetic Characterization of Carbapenem-resistant Citrobacter spp. from China: a multicenter study.</title>
        <authorList>
            <person name="Ye L."/>
        </authorList>
    </citation>
    <scope>NUCLEOTIDE SEQUENCE</scope>
    <source>
        <strain evidence="1">IR5432</strain>
    </source>
</reference>
<dbReference type="Proteomes" id="UP001147005">
    <property type="component" value="Unassembled WGS sequence"/>
</dbReference>
<proteinExistence type="predicted"/>
<dbReference type="RefSeq" id="WP_220137870.1">
    <property type="nucleotide sequence ID" value="NZ_JAKIHW010000022.1"/>
</dbReference>
<organism evidence="1 2">
    <name type="scientific">Citrobacter portucalensis</name>
    <dbReference type="NCBI Taxonomy" id="1639133"/>
    <lineage>
        <taxon>Bacteria</taxon>
        <taxon>Pseudomonadati</taxon>
        <taxon>Pseudomonadota</taxon>
        <taxon>Gammaproteobacteria</taxon>
        <taxon>Enterobacterales</taxon>
        <taxon>Enterobacteriaceae</taxon>
        <taxon>Citrobacter</taxon>
        <taxon>Citrobacter freundii complex</taxon>
    </lineage>
</organism>
<accession>A0A9X4JKR6</accession>